<evidence type="ECO:0000313" key="3">
    <source>
        <dbReference type="Proteomes" id="UP001432027"/>
    </source>
</evidence>
<feature type="non-terminal residue" evidence="2">
    <location>
        <position position="170"/>
    </location>
</feature>
<evidence type="ECO:0000313" key="2">
    <source>
        <dbReference type="EMBL" id="GMS96328.1"/>
    </source>
</evidence>
<accession>A0AAV5TPG0</accession>
<feature type="compositionally biased region" description="Basic and acidic residues" evidence="1">
    <location>
        <begin position="134"/>
        <end position="144"/>
    </location>
</feature>
<feature type="region of interest" description="Disordered" evidence="1">
    <location>
        <begin position="78"/>
        <end position="104"/>
    </location>
</feature>
<protein>
    <submittedName>
        <fullName evidence="2">Uncharacterized protein</fullName>
    </submittedName>
</protein>
<dbReference type="EMBL" id="BTSX01000004">
    <property type="protein sequence ID" value="GMS96328.1"/>
    <property type="molecule type" value="Genomic_DNA"/>
</dbReference>
<feature type="compositionally biased region" description="Polar residues" evidence="1">
    <location>
        <begin position="160"/>
        <end position="170"/>
    </location>
</feature>
<feature type="region of interest" description="Disordered" evidence="1">
    <location>
        <begin position="123"/>
        <end position="170"/>
    </location>
</feature>
<sequence length="170" mass="18999">RGWDRFSPESSLVDHTCAPWTTTVAETAPAPSGVPWRRSSCATSRRIRRASRDRASTRRASTRVARIAARTLTVRRAVARKCSRTRRRRRLPPTPPTPPTMSRVCPRWRITVSGATTIWPPTSAGFERCAPSTRGRDPGRDERRRPAHCVAWTPAPRASSGRSACERSTN</sequence>
<comment type="caution">
    <text evidence="2">The sequence shown here is derived from an EMBL/GenBank/DDBJ whole genome shotgun (WGS) entry which is preliminary data.</text>
</comment>
<dbReference type="Proteomes" id="UP001432027">
    <property type="component" value="Unassembled WGS sequence"/>
</dbReference>
<organism evidence="2 3">
    <name type="scientific">Pristionchus entomophagus</name>
    <dbReference type="NCBI Taxonomy" id="358040"/>
    <lineage>
        <taxon>Eukaryota</taxon>
        <taxon>Metazoa</taxon>
        <taxon>Ecdysozoa</taxon>
        <taxon>Nematoda</taxon>
        <taxon>Chromadorea</taxon>
        <taxon>Rhabditida</taxon>
        <taxon>Rhabditina</taxon>
        <taxon>Diplogasteromorpha</taxon>
        <taxon>Diplogasteroidea</taxon>
        <taxon>Neodiplogasteridae</taxon>
        <taxon>Pristionchus</taxon>
    </lineage>
</organism>
<keyword evidence="3" id="KW-1185">Reference proteome</keyword>
<evidence type="ECO:0000256" key="1">
    <source>
        <dbReference type="SAM" id="MobiDB-lite"/>
    </source>
</evidence>
<dbReference type="AlphaFoldDB" id="A0AAV5TPG0"/>
<gene>
    <name evidence="2" type="ORF">PENTCL1PPCAC_18503</name>
</gene>
<feature type="compositionally biased region" description="Basic residues" evidence="1">
    <location>
        <begin position="78"/>
        <end position="91"/>
    </location>
</feature>
<reference evidence="2" key="1">
    <citation type="submission" date="2023-10" db="EMBL/GenBank/DDBJ databases">
        <title>Genome assembly of Pristionchus species.</title>
        <authorList>
            <person name="Yoshida K."/>
            <person name="Sommer R.J."/>
        </authorList>
    </citation>
    <scope>NUCLEOTIDE SEQUENCE</scope>
    <source>
        <strain evidence="2">RS0144</strain>
    </source>
</reference>
<feature type="region of interest" description="Disordered" evidence="1">
    <location>
        <begin position="27"/>
        <end position="61"/>
    </location>
</feature>
<feature type="non-terminal residue" evidence="2">
    <location>
        <position position="1"/>
    </location>
</feature>
<proteinExistence type="predicted"/>
<name>A0AAV5TPG0_9BILA</name>